<name>A0A8S9J9G6_BRACR</name>
<evidence type="ECO:0000256" key="4">
    <source>
        <dbReference type="SAM" id="SignalP"/>
    </source>
</evidence>
<dbReference type="InterPro" id="IPR051848">
    <property type="entry name" value="PGIP"/>
</dbReference>
<feature type="signal peptide" evidence="4">
    <location>
        <begin position="1"/>
        <end position="22"/>
    </location>
</feature>
<dbReference type="SUPFAM" id="SSF52058">
    <property type="entry name" value="L domain-like"/>
    <property type="match status" value="1"/>
</dbReference>
<evidence type="ECO:0000259" key="5">
    <source>
        <dbReference type="Pfam" id="PF08263"/>
    </source>
</evidence>
<evidence type="ECO:0000256" key="2">
    <source>
        <dbReference type="ARBA" id="ARBA00022614"/>
    </source>
</evidence>
<dbReference type="InterPro" id="IPR032675">
    <property type="entry name" value="LRR_dom_sf"/>
</dbReference>
<organism evidence="6 7">
    <name type="scientific">Brassica cretica</name>
    <name type="common">Mustard</name>
    <dbReference type="NCBI Taxonomy" id="69181"/>
    <lineage>
        <taxon>Eukaryota</taxon>
        <taxon>Viridiplantae</taxon>
        <taxon>Streptophyta</taxon>
        <taxon>Embryophyta</taxon>
        <taxon>Tracheophyta</taxon>
        <taxon>Spermatophyta</taxon>
        <taxon>Magnoliopsida</taxon>
        <taxon>eudicotyledons</taxon>
        <taxon>Gunneridae</taxon>
        <taxon>Pentapetalae</taxon>
        <taxon>rosids</taxon>
        <taxon>malvids</taxon>
        <taxon>Brassicales</taxon>
        <taxon>Brassicaceae</taxon>
        <taxon>Brassiceae</taxon>
        <taxon>Brassica</taxon>
    </lineage>
</organism>
<dbReference type="Gene3D" id="3.80.10.10">
    <property type="entry name" value="Ribonuclease Inhibitor"/>
    <property type="match status" value="1"/>
</dbReference>
<comment type="subcellular location">
    <subcellularLocation>
        <location evidence="1">Cell envelope</location>
    </subcellularLocation>
</comment>
<keyword evidence="4" id="KW-0732">Signal</keyword>
<reference evidence="6" key="1">
    <citation type="submission" date="2019-12" db="EMBL/GenBank/DDBJ databases">
        <title>Genome sequencing and annotation of Brassica cretica.</title>
        <authorList>
            <person name="Studholme D.J."/>
            <person name="Sarris P.F."/>
        </authorList>
    </citation>
    <scope>NUCLEOTIDE SEQUENCE</scope>
    <source>
        <strain evidence="6">PFS-001/15</strain>
        <tissue evidence="6">Leaf</tissue>
    </source>
</reference>
<feature type="chain" id="PRO_5035714797" description="Leucine-rich repeat-containing N-terminal plant-type domain-containing protein" evidence="4">
    <location>
        <begin position="23"/>
        <end position="191"/>
    </location>
</feature>
<comment type="caution">
    <text evidence="6">The sequence shown here is derived from an EMBL/GenBank/DDBJ whole genome shotgun (WGS) entry which is preliminary data.</text>
</comment>
<dbReference type="InterPro" id="IPR013210">
    <property type="entry name" value="LRR_N_plant-typ"/>
</dbReference>
<protein>
    <recommendedName>
        <fullName evidence="5">Leucine-rich repeat-containing N-terminal plant-type domain-containing protein</fullName>
    </recommendedName>
</protein>
<evidence type="ECO:0000256" key="1">
    <source>
        <dbReference type="ARBA" id="ARBA00004196"/>
    </source>
</evidence>
<evidence type="ECO:0000256" key="3">
    <source>
        <dbReference type="ARBA" id="ARBA00022737"/>
    </source>
</evidence>
<evidence type="ECO:0000313" key="6">
    <source>
        <dbReference type="EMBL" id="KAF2578615.1"/>
    </source>
</evidence>
<sequence>MDKITTTFLFSLLALLLTTTLSKDLCHKDDENTLLKIKKSLNNPYTIISWDPKDDCCTWVSIECGDATVDHRVISLDISNDDVSAQIPPEVGDLPYLQTLIFRKLPNLTGEIQPTIAKLKYLRFLWLSWTNLTGISSCPNPHSPPRFFFVTLFAIDDSSLFNTPSLPPLFLKQLLQYHTLPLRLPMKELSS</sequence>
<keyword evidence="3" id="KW-0677">Repeat</keyword>
<accession>A0A8S9J9G6</accession>
<keyword evidence="2" id="KW-0433">Leucine-rich repeat</keyword>
<feature type="domain" description="Leucine-rich repeat-containing N-terminal plant-type" evidence="5">
    <location>
        <begin position="27"/>
        <end position="64"/>
    </location>
</feature>
<dbReference type="Proteomes" id="UP000712281">
    <property type="component" value="Unassembled WGS sequence"/>
</dbReference>
<dbReference type="AlphaFoldDB" id="A0A8S9J9G6"/>
<evidence type="ECO:0000313" key="7">
    <source>
        <dbReference type="Proteomes" id="UP000712281"/>
    </source>
</evidence>
<dbReference type="EMBL" id="QGKW02001660">
    <property type="protein sequence ID" value="KAF2578615.1"/>
    <property type="molecule type" value="Genomic_DNA"/>
</dbReference>
<gene>
    <name evidence="6" type="ORF">F2Q68_00000196</name>
</gene>
<dbReference type="Pfam" id="PF08263">
    <property type="entry name" value="LRRNT_2"/>
    <property type="match status" value="1"/>
</dbReference>
<dbReference type="PANTHER" id="PTHR48059">
    <property type="entry name" value="POLYGALACTURONASE INHIBITOR 1"/>
    <property type="match status" value="1"/>
</dbReference>
<proteinExistence type="predicted"/>
<dbReference type="PANTHER" id="PTHR48059:SF13">
    <property type="entry name" value="LEUCINE-RICH REPEAT-CONTAINING N-TERMINAL PLANT-TYPE DOMAIN-CONTAINING PROTEIN"/>
    <property type="match status" value="1"/>
</dbReference>